<dbReference type="EMBL" id="ONZG01000010">
    <property type="protein sequence ID" value="SPJ30142.1"/>
    <property type="molecule type" value="Genomic_DNA"/>
</dbReference>
<organism evidence="2 3">
    <name type="scientific">Falsiruegeria mediterranea M17</name>
    <dbReference type="NCBI Taxonomy" id="1200281"/>
    <lineage>
        <taxon>Bacteria</taxon>
        <taxon>Pseudomonadati</taxon>
        <taxon>Pseudomonadota</taxon>
        <taxon>Alphaproteobacteria</taxon>
        <taxon>Rhodobacterales</taxon>
        <taxon>Roseobacteraceae</taxon>
        <taxon>Falsiruegeria</taxon>
    </lineage>
</organism>
<evidence type="ECO:0008006" key="4">
    <source>
        <dbReference type="Google" id="ProtNLM"/>
    </source>
</evidence>
<gene>
    <name evidence="2" type="ORF">TRM7615_03672</name>
</gene>
<feature type="region of interest" description="Disordered" evidence="1">
    <location>
        <begin position="1"/>
        <end position="29"/>
    </location>
</feature>
<dbReference type="Gene3D" id="3.40.30.10">
    <property type="entry name" value="Glutaredoxin"/>
    <property type="match status" value="1"/>
</dbReference>
<evidence type="ECO:0000313" key="2">
    <source>
        <dbReference type="EMBL" id="SPJ30142.1"/>
    </source>
</evidence>
<evidence type="ECO:0000313" key="3">
    <source>
        <dbReference type="Proteomes" id="UP000244898"/>
    </source>
</evidence>
<name>A0A2R8CCM9_9RHOB</name>
<dbReference type="CDD" id="cd02980">
    <property type="entry name" value="TRX_Fd_family"/>
    <property type="match status" value="1"/>
</dbReference>
<dbReference type="InterPro" id="IPR036249">
    <property type="entry name" value="Thioredoxin-like_sf"/>
</dbReference>
<protein>
    <recommendedName>
        <fullName evidence="4">Metal-binding protein</fullName>
    </recommendedName>
</protein>
<dbReference type="AlphaFoldDB" id="A0A2R8CCM9"/>
<sequence length="154" mass="16759">MNDQTGRGVPVTGQWPAHTPSPKTQGGMRELSDFAPVELLVCTTCRRGLPIEDDAQRPGTLLHKALEQADLPTGVELKAVECLSNCDQGCSVVLRGGPSRWTFVYENLNEADDVDVIVEGATKYHATADGIVPWRERPVHFRKNCAARIPPIGA</sequence>
<accession>A0A2R8CCM9</accession>
<dbReference type="InterPro" id="IPR012863">
    <property type="entry name" value="DUF1636"/>
</dbReference>
<keyword evidence="3" id="KW-1185">Reference proteome</keyword>
<proteinExistence type="predicted"/>
<evidence type="ECO:0000256" key="1">
    <source>
        <dbReference type="SAM" id="MobiDB-lite"/>
    </source>
</evidence>
<dbReference type="SUPFAM" id="SSF52833">
    <property type="entry name" value="Thioredoxin-like"/>
    <property type="match status" value="1"/>
</dbReference>
<dbReference type="Pfam" id="PF07845">
    <property type="entry name" value="DUF1636"/>
    <property type="match status" value="1"/>
</dbReference>
<reference evidence="3" key="1">
    <citation type="submission" date="2018-03" db="EMBL/GenBank/DDBJ databases">
        <authorList>
            <person name="Rodrigo-Torres L."/>
            <person name="Arahal R. D."/>
            <person name="Lucena T."/>
        </authorList>
    </citation>
    <scope>NUCLEOTIDE SEQUENCE [LARGE SCALE GENOMIC DNA]</scope>
    <source>
        <strain evidence="3">CECT 7615</strain>
    </source>
</reference>
<dbReference type="Proteomes" id="UP000244898">
    <property type="component" value="Unassembled WGS sequence"/>
</dbReference>